<comment type="similarity">
    <text evidence="2">Belongs to the Ca(2+):cation antiporter (CaCA) (TC 2.A.19) family. SLC24A subfamily.</text>
</comment>
<keyword evidence="10" id="KW-0769">Symport</keyword>
<keyword evidence="9" id="KW-0106">Calcium</keyword>
<keyword evidence="12 17" id="KW-1133">Transmembrane helix</keyword>
<evidence type="ECO:0000256" key="15">
    <source>
        <dbReference type="ARBA" id="ARBA00023136"/>
    </source>
</evidence>
<name>R7VGT3_CAPTE</name>
<sequence>MTFPKSLGSRIFWVVMFPANLALMFTIPDCRRPGCWQKMYIGTFFVSIVWIGALSYVMVWMVTIIGETFGIPDAVMGLTLLAVGNSIPDALASLFVARDGFGEMAVSNSIGSNVFDILLGLGLPWLIKTGMVDPNTTVAINSEGLFFSAVILLVTIVFLIIVICANGWKLTRPVGVLLFLAYLLVTVLSCLYVLGVFGGVSSPVC</sequence>
<evidence type="ECO:0000313" key="20">
    <source>
        <dbReference type="EnsemblMetazoa" id="CapteP197695"/>
    </source>
</evidence>
<feature type="transmembrane region" description="Helical" evidence="17">
    <location>
        <begin position="39"/>
        <end position="62"/>
    </location>
</feature>
<dbReference type="GO" id="GO:0015293">
    <property type="term" value="F:symporter activity"/>
    <property type="evidence" value="ECO:0007669"/>
    <property type="project" value="UniProtKB-KW"/>
</dbReference>
<evidence type="ECO:0000256" key="14">
    <source>
        <dbReference type="ARBA" id="ARBA00023065"/>
    </source>
</evidence>
<evidence type="ECO:0000256" key="11">
    <source>
        <dbReference type="ARBA" id="ARBA00022958"/>
    </source>
</evidence>
<dbReference type="InterPro" id="IPR044880">
    <property type="entry name" value="NCX_ion-bd_dom_sf"/>
</dbReference>
<keyword evidence="16" id="KW-0739">Sodium transport</keyword>
<dbReference type="GO" id="GO:0005886">
    <property type="term" value="C:plasma membrane"/>
    <property type="evidence" value="ECO:0007669"/>
    <property type="project" value="TreeGrafter"/>
</dbReference>
<evidence type="ECO:0000313" key="21">
    <source>
        <dbReference type="Proteomes" id="UP000014760"/>
    </source>
</evidence>
<dbReference type="PANTHER" id="PTHR10846:SF73">
    <property type="entry name" value="SODIUM_CALCIUM EXCHANGER MEMBRANE REGION DOMAIN-CONTAINING PROTEIN"/>
    <property type="match status" value="1"/>
</dbReference>
<keyword evidence="21" id="KW-1185">Reference proteome</keyword>
<keyword evidence="14" id="KW-0406">Ion transport</keyword>
<keyword evidence="3" id="KW-0813">Transport</keyword>
<reference evidence="19 21" key="2">
    <citation type="journal article" date="2013" name="Nature">
        <title>Insights into bilaterian evolution from three spiralian genomes.</title>
        <authorList>
            <person name="Simakov O."/>
            <person name="Marletaz F."/>
            <person name="Cho S.J."/>
            <person name="Edsinger-Gonzales E."/>
            <person name="Havlak P."/>
            <person name="Hellsten U."/>
            <person name="Kuo D.H."/>
            <person name="Larsson T."/>
            <person name="Lv J."/>
            <person name="Arendt D."/>
            <person name="Savage R."/>
            <person name="Osoegawa K."/>
            <person name="de Jong P."/>
            <person name="Grimwood J."/>
            <person name="Chapman J.A."/>
            <person name="Shapiro H."/>
            <person name="Aerts A."/>
            <person name="Otillar R.P."/>
            <person name="Terry A.Y."/>
            <person name="Boore J.L."/>
            <person name="Grigoriev I.V."/>
            <person name="Lindberg D.R."/>
            <person name="Seaver E.C."/>
            <person name="Weisblat D.A."/>
            <person name="Putnam N.H."/>
            <person name="Rokhsar D.S."/>
        </authorList>
    </citation>
    <scope>NUCLEOTIDE SEQUENCE</scope>
    <source>
        <strain evidence="19 21">I ESC-2004</strain>
    </source>
</reference>
<keyword evidence="4" id="KW-0050">Antiport</keyword>
<proteinExistence type="inferred from homology"/>
<feature type="transmembrane region" description="Helical" evidence="17">
    <location>
        <begin position="6"/>
        <end position="27"/>
    </location>
</feature>
<dbReference type="EMBL" id="KB292163">
    <property type="protein sequence ID" value="ELU18053.1"/>
    <property type="molecule type" value="Genomic_DNA"/>
</dbReference>
<evidence type="ECO:0000256" key="9">
    <source>
        <dbReference type="ARBA" id="ARBA00022837"/>
    </source>
</evidence>
<accession>R7VGT3</accession>
<feature type="transmembrane region" description="Helical" evidence="17">
    <location>
        <begin position="147"/>
        <end position="168"/>
    </location>
</feature>
<feature type="transmembrane region" description="Helical" evidence="17">
    <location>
        <begin position="74"/>
        <end position="97"/>
    </location>
</feature>
<evidence type="ECO:0000259" key="18">
    <source>
        <dbReference type="Pfam" id="PF01699"/>
    </source>
</evidence>
<evidence type="ECO:0000256" key="1">
    <source>
        <dbReference type="ARBA" id="ARBA00004141"/>
    </source>
</evidence>
<dbReference type="PANTHER" id="PTHR10846">
    <property type="entry name" value="SODIUM/POTASSIUM/CALCIUM EXCHANGER"/>
    <property type="match status" value="1"/>
</dbReference>
<keyword evidence="13" id="KW-0915">Sodium</keyword>
<comment type="subcellular location">
    <subcellularLocation>
        <location evidence="1">Membrane</location>
        <topology evidence="1">Multi-pass membrane protein</topology>
    </subcellularLocation>
</comment>
<organism evidence="19">
    <name type="scientific">Capitella teleta</name>
    <name type="common">Polychaete worm</name>
    <dbReference type="NCBI Taxonomy" id="283909"/>
    <lineage>
        <taxon>Eukaryota</taxon>
        <taxon>Metazoa</taxon>
        <taxon>Spiralia</taxon>
        <taxon>Lophotrochozoa</taxon>
        <taxon>Annelida</taxon>
        <taxon>Polychaeta</taxon>
        <taxon>Sedentaria</taxon>
        <taxon>Scolecida</taxon>
        <taxon>Capitellidae</taxon>
        <taxon>Capitella</taxon>
    </lineage>
</organism>
<dbReference type="Pfam" id="PF01699">
    <property type="entry name" value="Na_Ca_ex"/>
    <property type="match status" value="1"/>
</dbReference>
<dbReference type="Gene3D" id="1.20.1420.30">
    <property type="entry name" value="NCX, central ion-binding region"/>
    <property type="match status" value="1"/>
</dbReference>
<feature type="domain" description="Sodium/calcium exchanger membrane region" evidence="18">
    <location>
        <begin position="40"/>
        <end position="190"/>
    </location>
</feature>
<evidence type="ECO:0000256" key="7">
    <source>
        <dbReference type="ARBA" id="ARBA00022692"/>
    </source>
</evidence>
<keyword evidence="8" id="KW-0732">Signal</keyword>
<keyword evidence="6" id="KW-0109">Calcium transport</keyword>
<reference evidence="20" key="3">
    <citation type="submission" date="2015-06" db="UniProtKB">
        <authorList>
            <consortium name="EnsemblMetazoa"/>
        </authorList>
    </citation>
    <scope>IDENTIFICATION</scope>
</reference>
<dbReference type="OMA" id="IARAYWI"/>
<evidence type="ECO:0000256" key="17">
    <source>
        <dbReference type="SAM" id="Phobius"/>
    </source>
</evidence>
<evidence type="ECO:0000256" key="10">
    <source>
        <dbReference type="ARBA" id="ARBA00022847"/>
    </source>
</evidence>
<evidence type="ECO:0000256" key="4">
    <source>
        <dbReference type="ARBA" id="ARBA00022449"/>
    </source>
</evidence>
<evidence type="ECO:0000313" key="19">
    <source>
        <dbReference type="EMBL" id="ELU18053.1"/>
    </source>
</evidence>
<dbReference type="STRING" id="283909.R7VGT3"/>
<dbReference type="HOGENOM" id="CLU_007948_3_2_1"/>
<evidence type="ECO:0000256" key="8">
    <source>
        <dbReference type="ARBA" id="ARBA00022729"/>
    </source>
</evidence>
<dbReference type="InterPro" id="IPR004481">
    <property type="entry name" value="K/Na/Ca-exchanger"/>
</dbReference>
<dbReference type="InterPro" id="IPR004837">
    <property type="entry name" value="NaCa_Exmemb"/>
</dbReference>
<dbReference type="GO" id="GO:0006874">
    <property type="term" value="P:intracellular calcium ion homeostasis"/>
    <property type="evidence" value="ECO:0007669"/>
    <property type="project" value="TreeGrafter"/>
</dbReference>
<reference evidence="21" key="1">
    <citation type="submission" date="2012-12" db="EMBL/GenBank/DDBJ databases">
        <authorList>
            <person name="Hellsten U."/>
            <person name="Grimwood J."/>
            <person name="Chapman J.A."/>
            <person name="Shapiro H."/>
            <person name="Aerts A."/>
            <person name="Otillar R.P."/>
            <person name="Terry A.Y."/>
            <person name="Boore J.L."/>
            <person name="Simakov O."/>
            <person name="Marletaz F."/>
            <person name="Cho S.-J."/>
            <person name="Edsinger-Gonzales E."/>
            <person name="Havlak P."/>
            <person name="Kuo D.-H."/>
            <person name="Larsson T."/>
            <person name="Lv J."/>
            <person name="Arendt D."/>
            <person name="Savage R."/>
            <person name="Osoegawa K."/>
            <person name="de Jong P."/>
            <person name="Lindberg D.R."/>
            <person name="Seaver E.C."/>
            <person name="Weisblat D.A."/>
            <person name="Putnam N.H."/>
            <person name="Grigoriev I.V."/>
            <person name="Rokhsar D.S."/>
        </authorList>
    </citation>
    <scope>NUCLEOTIDE SEQUENCE</scope>
    <source>
        <strain evidence="21">I ESC-2004</strain>
    </source>
</reference>
<dbReference type="Proteomes" id="UP000014760">
    <property type="component" value="Unassembled WGS sequence"/>
</dbReference>
<keyword evidence="5" id="KW-0633">Potassium transport</keyword>
<dbReference type="OrthoDB" id="2127281at2759"/>
<dbReference type="GO" id="GO:0005262">
    <property type="term" value="F:calcium channel activity"/>
    <property type="evidence" value="ECO:0007669"/>
    <property type="project" value="TreeGrafter"/>
</dbReference>
<dbReference type="FunFam" id="1.20.1420.30:FF:000009">
    <property type="entry name" value="sodium/potassium/calcium exchanger 5 isoform X2"/>
    <property type="match status" value="1"/>
</dbReference>
<feature type="transmembrane region" description="Helical" evidence="17">
    <location>
        <begin position="109"/>
        <end position="127"/>
    </location>
</feature>
<dbReference type="EMBL" id="AMQN01003893">
    <property type="status" value="NOT_ANNOTATED_CDS"/>
    <property type="molecule type" value="Genomic_DNA"/>
</dbReference>
<evidence type="ECO:0000256" key="16">
    <source>
        <dbReference type="ARBA" id="ARBA00023201"/>
    </source>
</evidence>
<dbReference type="EnsemblMetazoa" id="CapteT197695">
    <property type="protein sequence ID" value="CapteP197695"/>
    <property type="gene ID" value="CapteG197695"/>
</dbReference>
<keyword evidence="7 17" id="KW-0812">Transmembrane</keyword>
<evidence type="ECO:0000256" key="6">
    <source>
        <dbReference type="ARBA" id="ARBA00022568"/>
    </source>
</evidence>
<keyword evidence="11" id="KW-0630">Potassium</keyword>
<protein>
    <recommendedName>
        <fullName evidence="18">Sodium/calcium exchanger membrane region domain-containing protein</fullName>
    </recommendedName>
</protein>
<gene>
    <name evidence="19" type="ORF">CAPTEDRAFT_197695</name>
</gene>
<feature type="transmembrane region" description="Helical" evidence="17">
    <location>
        <begin position="175"/>
        <end position="200"/>
    </location>
</feature>
<evidence type="ECO:0000256" key="2">
    <source>
        <dbReference type="ARBA" id="ARBA00005364"/>
    </source>
</evidence>
<keyword evidence="15 17" id="KW-0472">Membrane</keyword>
<dbReference type="AlphaFoldDB" id="R7VGT3"/>
<evidence type="ECO:0000256" key="5">
    <source>
        <dbReference type="ARBA" id="ARBA00022538"/>
    </source>
</evidence>
<evidence type="ECO:0000256" key="12">
    <source>
        <dbReference type="ARBA" id="ARBA00022989"/>
    </source>
</evidence>
<evidence type="ECO:0000256" key="13">
    <source>
        <dbReference type="ARBA" id="ARBA00023053"/>
    </source>
</evidence>
<evidence type="ECO:0000256" key="3">
    <source>
        <dbReference type="ARBA" id="ARBA00022448"/>
    </source>
</evidence>
<dbReference type="GO" id="GO:0008273">
    <property type="term" value="F:calcium, potassium:sodium antiporter activity"/>
    <property type="evidence" value="ECO:0007669"/>
    <property type="project" value="TreeGrafter"/>
</dbReference>